<dbReference type="InterPro" id="IPR042099">
    <property type="entry name" value="ANL_N_sf"/>
</dbReference>
<dbReference type="Pfam" id="PF00501">
    <property type="entry name" value="AMP-binding"/>
    <property type="match status" value="1"/>
</dbReference>
<dbReference type="InterPro" id="IPR020845">
    <property type="entry name" value="AMP-binding_CS"/>
</dbReference>
<dbReference type="InterPro" id="IPR025110">
    <property type="entry name" value="AMP-bd_C"/>
</dbReference>
<dbReference type="Gene3D" id="3.30.300.30">
    <property type="match status" value="1"/>
</dbReference>
<name>A0A6J4JVL1_9ACTN</name>
<dbReference type="AlphaFoldDB" id="A0A6J4JVL1"/>
<feature type="domain" description="AMP-binding enzyme C-terminal" evidence="2">
    <location>
        <begin position="438"/>
        <end position="514"/>
    </location>
</feature>
<protein>
    <submittedName>
        <fullName evidence="3">Long-chain-fatty-acid--CoA ligase</fullName>
        <ecNumber evidence="3">6.2.1.3</ecNumber>
    </submittedName>
</protein>
<proteinExistence type="predicted"/>
<accession>A0A6J4JVL1</accession>
<dbReference type="Gene3D" id="3.40.50.12780">
    <property type="entry name" value="N-terminal domain of ligase-like"/>
    <property type="match status" value="1"/>
</dbReference>
<keyword evidence="3" id="KW-0436">Ligase</keyword>
<evidence type="ECO:0000259" key="1">
    <source>
        <dbReference type="Pfam" id="PF00501"/>
    </source>
</evidence>
<dbReference type="EMBL" id="CADCTP010000403">
    <property type="protein sequence ID" value="CAA9288700.1"/>
    <property type="molecule type" value="Genomic_DNA"/>
</dbReference>
<dbReference type="InterPro" id="IPR045851">
    <property type="entry name" value="AMP-bd_C_sf"/>
</dbReference>
<gene>
    <name evidence="3" type="ORF">AVDCRST_MAG41-4211</name>
</gene>
<dbReference type="EC" id="6.2.1.3" evidence="3"/>
<dbReference type="PANTHER" id="PTHR43767">
    <property type="entry name" value="LONG-CHAIN-FATTY-ACID--COA LIGASE"/>
    <property type="match status" value="1"/>
</dbReference>
<dbReference type="InterPro" id="IPR050237">
    <property type="entry name" value="ATP-dep_AMP-bd_enzyme"/>
</dbReference>
<dbReference type="GO" id="GO:0004467">
    <property type="term" value="F:long-chain fatty acid-CoA ligase activity"/>
    <property type="evidence" value="ECO:0007669"/>
    <property type="project" value="UniProtKB-EC"/>
</dbReference>
<organism evidence="3">
    <name type="scientific">uncultured Mycobacteriales bacterium</name>
    <dbReference type="NCBI Taxonomy" id="581187"/>
    <lineage>
        <taxon>Bacteria</taxon>
        <taxon>Bacillati</taxon>
        <taxon>Actinomycetota</taxon>
        <taxon>Actinomycetes</taxon>
        <taxon>Mycobacteriales</taxon>
        <taxon>environmental samples</taxon>
    </lineage>
</organism>
<dbReference type="Pfam" id="PF13193">
    <property type="entry name" value="AMP-binding_C"/>
    <property type="match status" value="1"/>
</dbReference>
<feature type="domain" description="AMP-dependent synthetase/ligase" evidence="1">
    <location>
        <begin position="16"/>
        <end position="390"/>
    </location>
</feature>
<dbReference type="SUPFAM" id="SSF56801">
    <property type="entry name" value="Acetyl-CoA synthetase-like"/>
    <property type="match status" value="1"/>
</dbReference>
<dbReference type="PROSITE" id="PS00455">
    <property type="entry name" value="AMP_BINDING"/>
    <property type="match status" value="1"/>
</dbReference>
<evidence type="ECO:0000259" key="2">
    <source>
        <dbReference type="Pfam" id="PF13193"/>
    </source>
</evidence>
<dbReference type="PANTHER" id="PTHR43767:SF1">
    <property type="entry name" value="NONRIBOSOMAL PEPTIDE SYNTHASE PES1 (EUROFUNG)-RELATED"/>
    <property type="match status" value="1"/>
</dbReference>
<sequence>MDPVHRARTVADLVTAAALRDPDRVALLAGVSTVTWGELDELVDRAAAGLRGLGLEPGDRIVLQLGNLPDFPVLYCGALRAGLVAVPANTGYTGAELTHLLTDSGARALATSSVAVISALRELGDLPPLEHVLVAAPSGPDGTVPVPTLLRTDARIEPHVPDPEDLAVLSYTSGTSGRPRGAMLSHRAMLANLEQVAALDPPPVTADDVLLLAIPMFHAYGLNPGFGLLAYAGATGVLVEHFDAEETLGLIVRHGVTTVPAVPAMYVRWAASPLLRESFAGVRLATSGAAPLPPSTLLAFADAGITVFEGYGLTETAPVLTSTLVGGRPKPGSVGRPVPGVEVRLREASGAESDPEPAGDAGPGEVDLVGPGGEPGEIVVRGANLFSGYWPDGVDRPNADGWWATGDVAYADDEGDLHLVDRRMELILVSGFNVYPAEVEAVLATHPSVAEAAVLGRADPARGDEAVLAYVVPVAGTAPTEAELLAWAARSLARFKLPTRITFLDALPHSATGKVSKARLREQQV</sequence>
<evidence type="ECO:0000313" key="3">
    <source>
        <dbReference type="EMBL" id="CAA9288700.1"/>
    </source>
</evidence>
<dbReference type="InterPro" id="IPR000873">
    <property type="entry name" value="AMP-dep_synth/lig_dom"/>
</dbReference>
<reference evidence="3" key="1">
    <citation type="submission" date="2020-02" db="EMBL/GenBank/DDBJ databases">
        <authorList>
            <person name="Meier V. D."/>
        </authorList>
    </citation>
    <scope>NUCLEOTIDE SEQUENCE</scope>
    <source>
        <strain evidence="3">AVDCRST_MAG41</strain>
    </source>
</reference>